<feature type="transmembrane region" description="Helical" evidence="1">
    <location>
        <begin position="6"/>
        <end position="31"/>
    </location>
</feature>
<keyword evidence="1" id="KW-1133">Transmembrane helix</keyword>
<dbReference type="RefSeq" id="WP_131680112.1">
    <property type="nucleotide sequence ID" value="NZ_SHCZ01000003.1"/>
</dbReference>
<comment type="caution">
    <text evidence="2">The sequence shown here is derived from an EMBL/GenBank/DDBJ whole genome shotgun (WGS) entry which is preliminary data.</text>
</comment>
<evidence type="ECO:0000256" key="1">
    <source>
        <dbReference type="SAM" id="Phobius"/>
    </source>
</evidence>
<reference evidence="2" key="1">
    <citation type="submission" date="2019-02" db="EMBL/GenBank/DDBJ databases">
        <title>Genomic characterization of isolates from hospital effluents in KZN, South Africa.</title>
        <authorList>
            <person name="Ntshobeni N."/>
            <person name="Allam M."/>
            <person name="Ismail A."/>
            <person name="Amoako D."/>
            <person name="Essack S."/>
            <person name="Chenia H."/>
        </authorList>
    </citation>
    <scope>NUCLEOTIDE SEQUENCE</scope>
    <source>
        <strain evidence="2">AFE97_S1</strain>
    </source>
</reference>
<keyword evidence="1" id="KW-0812">Transmembrane</keyword>
<keyword evidence="1" id="KW-0472">Membrane</keyword>
<proteinExistence type="predicted"/>
<sequence length="129" mass="14904">MMNTTIIYLILILIGAIYSSYQAISWLLMLWTRLRYKQSFKTQLLKKSAIKLMDAGKKATGIKVEQVNIYYDDSQSHTFLSENAAKQVRCILQFHQGLDEESRQALKTTIDNIRTKPSGQSQHEKVVDY</sequence>
<accession>A0AAP2NVF7</accession>
<dbReference type="EMBL" id="SHDO01000008">
    <property type="protein sequence ID" value="MBX6980251.1"/>
    <property type="molecule type" value="Genomic_DNA"/>
</dbReference>
<evidence type="ECO:0000313" key="2">
    <source>
        <dbReference type="EMBL" id="MBX6980251.1"/>
    </source>
</evidence>
<gene>
    <name evidence="2" type="ORF">EX242_08255</name>
</gene>
<dbReference type="AlphaFoldDB" id="A0AAP2NVF7"/>
<evidence type="ECO:0000313" key="3">
    <source>
        <dbReference type="Proteomes" id="UP000824410"/>
    </source>
</evidence>
<protein>
    <submittedName>
        <fullName evidence="2">Uncharacterized protein</fullName>
    </submittedName>
</protein>
<dbReference type="Proteomes" id="UP000824410">
    <property type="component" value="Unassembled WGS sequence"/>
</dbReference>
<organism evidence="2 3">
    <name type="scientific">Providencia rettgeri</name>
    <dbReference type="NCBI Taxonomy" id="587"/>
    <lineage>
        <taxon>Bacteria</taxon>
        <taxon>Pseudomonadati</taxon>
        <taxon>Pseudomonadota</taxon>
        <taxon>Gammaproteobacteria</taxon>
        <taxon>Enterobacterales</taxon>
        <taxon>Morganellaceae</taxon>
        <taxon>Providencia</taxon>
    </lineage>
</organism>
<name>A0AAP2NVF7_PRORE</name>